<dbReference type="AlphaFoldDB" id="A0AAP0GPW3"/>
<dbReference type="Pfam" id="PF05617">
    <property type="entry name" value="Prolamin_like"/>
    <property type="match status" value="1"/>
</dbReference>
<dbReference type="PANTHER" id="PTHR31181:SF67">
    <property type="entry name" value="PROLAMIN-LIKE PROTEIN (DUF1278)"/>
    <property type="match status" value="1"/>
</dbReference>
<dbReference type="GO" id="GO:0005576">
    <property type="term" value="C:extracellular region"/>
    <property type="evidence" value="ECO:0007669"/>
    <property type="project" value="TreeGrafter"/>
</dbReference>
<gene>
    <name evidence="4" type="ORF">SSX86_026207</name>
</gene>
<evidence type="ECO:0000256" key="2">
    <source>
        <dbReference type="SAM" id="MobiDB-lite"/>
    </source>
</evidence>
<comment type="caution">
    <text evidence="4">The sequence shown here is derived from an EMBL/GenBank/DDBJ whole genome shotgun (WGS) entry which is preliminary data.</text>
</comment>
<dbReference type="InterPro" id="IPR008502">
    <property type="entry name" value="Prolamin-like"/>
</dbReference>
<evidence type="ECO:0000259" key="3">
    <source>
        <dbReference type="Pfam" id="PF05617"/>
    </source>
</evidence>
<dbReference type="GO" id="GO:0080155">
    <property type="term" value="P:regulation of double fertilization forming a zygote and endosperm"/>
    <property type="evidence" value="ECO:0007669"/>
    <property type="project" value="TreeGrafter"/>
</dbReference>
<evidence type="ECO:0000256" key="1">
    <source>
        <dbReference type="ARBA" id="ARBA00022729"/>
    </source>
</evidence>
<dbReference type="GO" id="GO:2000008">
    <property type="term" value="P:regulation of protein localization to cell surface"/>
    <property type="evidence" value="ECO:0007669"/>
    <property type="project" value="TreeGrafter"/>
</dbReference>
<accession>A0AAP0GPW3</accession>
<dbReference type="PANTHER" id="PTHR31181">
    <property type="entry name" value="EGG CELL-SECRETED PROTEIN 1.4"/>
    <property type="match status" value="1"/>
</dbReference>
<organism evidence="4 5">
    <name type="scientific">Deinandra increscens subsp. villosa</name>
    <dbReference type="NCBI Taxonomy" id="3103831"/>
    <lineage>
        <taxon>Eukaryota</taxon>
        <taxon>Viridiplantae</taxon>
        <taxon>Streptophyta</taxon>
        <taxon>Embryophyta</taxon>
        <taxon>Tracheophyta</taxon>
        <taxon>Spermatophyta</taxon>
        <taxon>Magnoliopsida</taxon>
        <taxon>eudicotyledons</taxon>
        <taxon>Gunneridae</taxon>
        <taxon>Pentapetalae</taxon>
        <taxon>asterids</taxon>
        <taxon>campanulids</taxon>
        <taxon>Asterales</taxon>
        <taxon>Asteraceae</taxon>
        <taxon>Asteroideae</taxon>
        <taxon>Heliantheae alliance</taxon>
        <taxon>Madieae</taxon>
        <taxon>Madiinae</taxon>
        <taxon>Deinandra</taxon>
    </lineage>
</organism>
<feature type="region of interest" description="Disordered" evidence="2">
    <location>
        <begin position="99"/>
        <end position="122"/>
    </location>
</feature>
<evidence type="ECO:0000313" key="4">
    <source>
        <dbReference type="EMBL" id="KAK9055125.1"/>
    </source>
</evidence>
<dbReference type="GO" id="GO:0009567">
    <property type="term" value="P:double fertilization forming a zygote and endosperm"/>
    <property type="evidence" value="ECO:0007669"/>
    <property type="project" value="TreeGrafter"/>
</dbReference>
<protein>
    <recommendedName>
        <fullName evidence="3">Prolamin-like domain-containing protein</fullName>
    </recommendedName>
</protein>
<reference evidence="4 5" key="1">
    <citation type="submission" date="2024-04" db="EMBL/GenBank/DDBJ databases">
        <title>The reference genome of an endangered Asteraceae, Deinandra increscens subsp. villosa, native to the Central Coast of California.</title>
        <authorList>
            <person name="Guilliams M."/>
            <person name="Hasenstab-Lehman K."/>
            <person name="Meyer R."/>
            <person name="Mcevoy S."/>
        </authorList>
    </citation>
    <scope>NUCLEOTIDE SEQUENCE [LARGE SCALE GENOMIC DNA]</scope>
    <source>
        <tissue evidence="4">Leaf</tissue>
    </source>
</reference>
<evidence type="ECO:0000313" key="5">
    <source>
        <dbReference type="Proteomes" id="UP001408789"/>
    </source>
</evidence>
<feature type="domain" description="Prolamin-like" evidence="3">
    <location>
        <begin position="28"/>
        <end position="90"/>
    </location>
</feature>
<proteinExistence type="predicted"/>
<keyword evidence="5" id="KW-1185">Reference proteome</keyword>
<sequence>MLILADQGPSPSPDFNPNWPRKANAIDCRAAYITVGDCYLETIRAYRTRQVRILIGPECCKAAQALNNGCWPNVLGFNPFFPLVLRSYCSAFRNGPLTTPFGAARAVEPKETGRSQASQREQ</sequence>
<dbReference type="EMBL" id="JBCNJP010000025">
    <property type="protein sequence ID" value="KAK9055125.1"/>
    <property type="molecule type" value="Genomic_DNA"/>
</dbReference>
<name>A0AAP0GPW3_9ASTR</name>
<dbReference type="GO" id="GO:0031982">
    <property type="term" value="C:vesicle"/>
    <property type="evidence" value="ECO:0007669"/>
    <property type="project" value="TreeGrafter"/>
</dbReference>
<keyword evidence="1" id="KW-0732">Signal</keyword>
<dbReference type="Proteomes" id="UP001408789">
    <property type="component" value="Unassembled WGS sequence"/>
</dbReference>